<feature type="region of interest" description="Disordered" evidence="1">
    <location>
        <begin position="148"/>
        <end position="203"/>
    </location>
</feature>
<feature type="region of interest" description="Disordered" evidence="1">
    <location>
        <begin position="94"/>
        <end position="113"/>
    </location>
</feature>
<dbReference type="AlphaFoldDB" id="A0A7J0G0Z3"/>
<dbReference type="Pfam" id="PF14009">
    <property type="entry name" value="PADRE"/>
    <property type="match status" value="1"/>
</dbReference>
<feature type="compositionally biased region" description="Basic and acidic residues" evidence="1">
    <location>
        <begin position="98"/>
        <end position="110"/>
    </location>
</feature>
<dbReference type="PANTHER" id="PTHR33052">
    <property type="entry name" value="DUF4228 DOMAIN PROTEIN-RELATED"/>
    <property type="match status" value="1"/>
</dbReference>
<proteinExistence type="predicted"/>
<gene>
    <name evidence="2" type="ORF">Acr_16g0006620</name>
</gene>
<reference evidence="2 3" key="1">
    <citation type="submission" date="2019-07" db="EMBL/GenBank/DDBJ databases">
        <title>De Novo Assembly of kiwifruit Actinidia rufa.</title>
        <authorList>
            <person name="Sugita-Konishi S."/>
            <person name="Sato K."/>
            <person name="Mori E."/>
            <person name="Abe Y."/>
            <person name="Kisaki G."/>
            <person name="Hamano K."/>
            <person name="Suezawa K."/>
            <person name="Otani M."/>
            <person name="Fukuda T."/>
            <person name="Manabe T."/>
            <person name="Gomi K."/>
            <person name="Tabuchi M."/>
            <person name="Akimitsu K."/>
            <person name="Kataoka I."/>
        </authorList>
    </citation>
    <scope>NUCLEOTIDE SEQUENCE [LARGE SCALE GENOMIC DNA]</scope>
    <source>
        <strain evidence="3">cv. Fuchu</strain>
    </source>
</reference>
<sequence length="203" mass="22604">MAFSNWLCANNTKAMFVKVVHPGGHVELHDRPVLAAEIMLRNPRHCVAHPHVFQQPWAILSPDTTLMPGQKFYVVPISTIRKLQKLSFKYSPSPVQEMETKHTHNHKGGEEEGSSSCWFFVNRKKKANSSDDNCFACLLTVIHVKGSTEASSEETRSSSSAGSSETIGLTRKRAKDAVGKGGSPRRSLSSDSWQPRLERICEE</sequence>
<evidence type="ECO:0000313" key="3">
    <source>
        <dbReference type="Proteomes" id="UP000585474"/>
    </source>
</evidence>
<keyword evidence="3" id="KW-1185">Reference proteome</keyword>
<dbReference type="Proteomes" id="UP000585474">
    <property type="component" value="Unassembled WGS sequence"/>
</dbReference>
<dbReference type="InterPro" id="IPR025322">
    <property type="entry name" value="PADRE_dom"/>
</dbReference>
<evidence type="ECO:0000313" key="2">
    <source>
        <dbReference type="EMBL" id="GFZ04038.1"/>
    </source>
</evidence>
<name>A0A7J0G0Z3_9ERIC</name>
<protein>
    <submittedName>
        <fullName evidence="2">Uncharacterized protein</fullName>
    </submittedName>
</protein>
<comment type="caution">
    <text evidence="2">The sequence shown here is derived from an EMBL/GenBank/DDBJ whole genome shotgun (WGS) entry which is preliminary data.</text>
</comment>
<organism evidence="2 3">
    <name type="scientific">Actinidia rufa</name>
    <dbReference type="NCBI Taxonomy" id="165716"/>
    <lineage>
        <taxon>Eukaryota</taxon>
        <taxon>Viridiplantae</taxon>
        <taxon>Streptophyta</taxon>
        <taxon>Embryophyta</taxon>
        <taxon>Tracheophyta</taxon>
        <taxon>Spermatophyta</taxon>
        <taxon>Magnoliopsida</taxon>
        <taxon>eudicotyledons</taxon>
        <taxon>Gunneridae</taxon>
        <taxon>Pentapetalae</taxon>
        <taxon>asterids</taxon>
        <taxon>Ericales</taxon>
        <taxon>Actinidiaceae</taxon>
        <taxon>Actinidia</taxon>
    </lineage>
</organism>
<accession>A0A7J0G0Z3</accession>
<evidence type="ECO:0000256" key="1">
    <source>
        <dbReference type="SAM" id="MobiDB-lite"/>
    </source>
</evidence>
<dbReference type="OrthoDB" id="1642380at2759"/>
<dbReference type="EMBL" id="BJWL01000016">
    <property type="protein sequence ID" value="GFZ04038.1"/>
    <property type="molecule type" value="Genomic_DNA"/>
</dbReference>